<proteinExistence type="predicted"/>
<protein>
    <recommendedName>
        <fullName evidence="1">DUF2344 domain-containing protein</fullName>
    </recommendedName>
</protein>
<dbReference type="NCBIfam" id="TIGR03936">
    <property type="entry name" value="sam_1_link_chp"/>
    <property type="match status" value="1"/>
</dbReference>
<dbReference type="InterPro" id="IPR018768">
    <property type="entry name" value="DUF2344"/>
</dbReference>
<gene>
    <name evidence="2" type="ORF">BHW43_02065</name>
</gene>
<evidence type="ECO:0000313" key="3">
    <source>
        <dbReference type="Proteomes" id="UP000186777"/>
    </source>
</evidence>
<feature type="domain" description="DUF2344" evidence="1">
    <location>
        <begin position="3"/>
        <end position="171"/>
    </location>
</feature>
<evidence type="ECO:0000313" key="2">
    <source>
        <dbReference type="EMBL" id="OLA39134.1"/>
    </source>
</evidence>
<dbReference type="STRING" id="626940.BHW43_02065"/>
<reference evidence="2 3" key="1">
    <citation type="journal article" date="2016" name="Nat. Biotechnol.">
        <title>Measurement of bacterial replication rates in microbial communities.</title>
        <authorList>
            <person name="Brown C.T."/>
            <person name="Olm M.R."/>
            <person name="Thomas B.C."/>
            <person name="Banfield J.F."/>
        </authorList>
    </citation>
    <scope>NUCLEOTIDE SEQUENCE [LARGE SCALE GENOMIC DNA]</scope>
    <source>
        <strain evidence="2">46_33</strain>
    </source>
</reference>
<dbReference type="EMBL" id="MNTG01000002">
    <property type="protein sequence ID" value="OLA39134.1"/>
    <property type="molecule type" value="Genomic_DNA"/>
</dbReference>
<name>A0A1Q6R9R7_9FIRM</name>
<dbReference type="Proteomes" id="UP000186777">
    <property type="component" value="Unassembled WGS sequence"/>
</dbReference>
<sequence length="236" mass="25991">MMKLRMQITKDKDIRFISHLEYVRTIGRAIRRAKLPAAYSEGFNPHLKFSLASALGVGVVSYTEFVEIELAEPMEVEKAALALDAALPRGIRVLAADAVDTHHAALMSQAAGASYRVTLPYSKDVSAAVAEFNAAPELLFKKAAPKTKAKFKEIDVKFYIPQLTAEQTETETIFSFDCKITPTGSMKAVDLLNALNEQYGLALPVEMADIERLRLYRNNKNGKPIPMLNSDAVTLG</sequence>
<evidence type="ECO:0000259" key="1">
    <source>
        <dbReference type="Pfam" id="PF10105"/>
    </source>
</evidence>
<dbReference type="Pfam" id="PF10105">
    <property type="entry name" value="DUF2344"/>
    <property type="match status" value="1"/>
</dbReference>
<dbReference type="AlphaFoldDB" id="A0A1Q6R9R7"/>
<comment type="caution">
    <text evidence="2">The sequence shown here is derived from an EMBL/GenBank/DDBJ whole genome shotgun (WGS) entry which is preliminary data.</text>
</comment>
<organism evidence="2 3">
    <name type="scientific">Phascolarctobacterium succinatutens</name>
    <dbReference type="NCBI Taxonomy" id="626940"/>
    <lineage>
        <taxon>Bacteria</taxon>
        <taxon>Bacillati</taxon>
        <taxon>Bacillota</taxon>
        <taxon>Negativicutes</taxon>
        <taxon>Acidaminococcales</taxon>
        <taxon>Acidaminococcaceae</taxon>
        <taxon>Phascolarctobacterium</taxon>
    </lineage>
</organism>
<accession>A0A1Q6R9R7</accession>